<dbReference type="FunFam" id="3.20.20.105:FF:000001">
    <property type="entry name" value="Queuine tRNA-ribosyltransferase"/>
    <property type="match status" value="1"/>
</dbReference>
<dbReference type="GO" id="GO:0008616">
    <property type="term" value="P:tRNA queuosine(34) biosynthetic process"/>
    <property type="evidence" value="ECO:0007669"/>
    <property type="project" value="UniProtKB-UniRule"/>
</dbReference>
<sequence>MATGFSFTLNATDGRARTGVISTPRGEIRTPAFMPVGTAATVKAMLPESVRATGADILLGNTYHLMLRPGAERVARLGGLHKFMNWERPILTDSGGFQVMSLSSLRKMTEEGVTFSSHIDGSKHALTPERSMEIQKLLGSDIVMAFDECTPFPATGEVSLASMQRSMRWAQRSRDAFGDRPGHALFGIQQGSVFPEQRAESAEALKAIGFDGYAVGGLAVGEGQEKMFEVLDYAPGMLPEDRPRYLMGVGKPDDIVGAVKRGIDMMDCVLPTRSGRTGQAWTRRGQVNLRNARHAEDTRPLDEACTCPACRSYSRAYLHHVVRADEMIAGMLLTWHNLHYFQEIMAGMRAAIAAGRFAEWETGFHTLRAEGDIEPV</sequence>
<keyword evidence="7" id="KW-0862">Zinc</keyword>
<comment type="catalytic activity">
    <reaction evidence="6 7">
        <text>7-aminomethyl-7-carbaguanine + guanosine(34) in tRNA = 7-aminomethyl-7-carbaguanosine(34) in tRNA + guanine</text>
        <dbReference type="Rhea" id="RHEA:24104"/>
        <dbReference type="Rhea" id="RHEA-COMP:10341"/>
        <dbReference type="Rhea" id="RHEA-COMP:10342"/>
        <dbReference type="ChEBI" id="CHEBI:16235"/>
        <dbReference type="ChEBI" id="CHEBI:58703"/>
        <dbReference type="ChEBI" id="CHEBI:74269"/>
        <dbReference type="ChEBI" id="CHEBI:82833"/>
        <dbReference type="EC" id="2.4.2.29"/>
    </reaction>
</comment>
<keyword evidence="4 7" id="KW-0819">tRNA processing</keyword>
<proteinExistence type="inferred from homology"/>
<reference evidence="9 10" key="1">
    <citation type="submission" date="2019-06" db="EMBL/GenBank/DDBJ databases">
        <authorList>
            <person name="Jiang L."/>
        </authorList>
    </citation>
    <scope>NUCLEOTIDE SEQUENCE [LARGE SCALE GENOMIC DNA]</scope>
    <source>
        <strain evidence="9 10">YIM 48858</strain>
    </source>
</reference>
<keyword evidence="7" id="KW-0479">Metal-binding</keyword>
<name>A0A5C4NK78_9RHOB</name>
<dbReference type="AlphaFoldDB" id="A0A5C4NK78"/>
<comment type="subunit">
    <text evidence="7">Homodimer. Within each dimer, one monomer is responsible for RNA recognition and catalysis, while the other monomer binds to the replacement base PreQ1.</text>
</comment>
<accession>A0A5C4NK78</accession>
<dbReference type="InterPro" id="IPR036511">
    <property type="entry name" value="TGT-like_sf"/>
</dbReference>
<feature type="binding site" evidence="7">
    <location>
        <position position="310"/>
    </location>
    <ligand>
        <name>Zn(2+)</name>
        <dbReference type="ChEBI" id="CHEBI:29105"/>
    </ligand>
</feature>
<comment type="function">
    <text evidence="7">Catalyzes the base-exchange of a guanine (G) residue with the queuine precursor 7-aminomethyl-7-deazaguanine (PreQ1) at position 34 (anticodon wobble position) in tRNAs with GU(N) anticodons (tRNA-Asp, -Asn, -His and -Tyr). Catalysis occurs through a double-displacement mechanism. The nucleophile active site attacks the C1' of nucleotide 34 to detach the guanine base from the RNA, forming a covalent enzyme-RNA intermediate. The proton acceptor active site deprotonates the incoming PreQ1, allowing a nucleophilic attack on the C1' of the ribose to form the product. After dissociation, two additional enzymatic reactions on the tRNA convert PreQ1 to queuine (Q), resulting in the hypermodified nucleoside queuosine (7-(((4,5-cis-dihydroxy-2-cyclopenten-1-yl)amino)methyl)-7-deazaguanosine).</text>
</comment>
<feature type="binding site" evidence="7">
    <location>
        <position position="307"/>
    </location>
    <ligand>
        <name>Zn(2+)</name>
        <dbReference type="ChEBI" id="CHEBI:29105"/>
    </ligand>
</feature>
<keyword evidence="2 7" id="KW-0328">Glycosyltransferase</keyword>
<evidence type="ECO:0000256" key="6">
    <source>
        <dbReference type="ARBA" id="ARBA00050112"/>
    </source>
</evidence>
<dbReference type="GO" id="GO:0005829">
    <property type="term" value="C:cytosol"/>
    <property type="evidence" value="ECO:0007669"/>
    <property type="project" value="TreeGrafter"/>
</dbReference>
<feature type="domain" description="tRNA-guanine(15) transglycosylase-like" evidence="8">
    <location>
        <begin position="15"/>
        <end position="365"/>
    </location>
</feature>
<comment type="cofactor">
    <cofactor evidence="7">
        <name>Zn(2+)</name>
        <dbReference type="ChEBI" id="CHEBI:29105"/>
    </cofactor>
    <text evidence="7">Binds 1 zinc ion per subunit.</text>
</comment>
<evidence type="ECO:0000313" key="9">
    <source>
        <dbReference type="EMBL" id="TNC73798.1"/>
    </source>
</evidence>
<comment type="caution">
    <text evidence="9">The sequence shown here is derived from an EMBL/GenBank/DDBJ whole genome shotgun (WGS) entry which is preliminary data.</text>
</comment>
<protein>
    <recommendedName>
        <fullName evidence="7">Queuine tRNA-ribosyltransferase</fullName>
        <ecNumber evidence="7">2.4.2.29</ecNumber>
    </recommendedName>
    <alternativeName>
        <fullName evidence="7">Guanine insertion enzyme</fullName>
    </alternativeName>
    <alternativeName>
        <fullName evidence="7">tRNA-guanine transglycosylase</fullName>
    </alternativeName>
</protein>
<dbReference type="OrthoDB" id="9805417at2"/>
<dbReference type="SUPFAM" id="SSF51713">
    <property type="entry name" value="tRNA-guanine transglycosylase"/>
    <property type="match status" value="1"/>
</dbReference>
<evidence type="ECO:0000256" key="4">
    <source>
        <dbReference type="ARBA" id="ARBA00022694"/>
    </source>
</evidence>
<dbReference type="GO" id="GO:0046872">
    <property type="term" value="F:metal ion binding"/>
    <property type="evidence" value="ECO:0007669"/>
    <property type="project" value="UniProtKB-KW"/>
</dbReference>
<feature type="binding site" evidence="7">
    <location>
        <position position="190"/>
    </location>
    <ligand>
        <name>substrate</name>
    </ligand>
</feature>
<dbReference type="NCBIfam" id="TIGR00430">
    <property type="entry name" value="Q_tRNA_tgt"/>
    <property type="match status" value="1"/>
</dbReference>
<feature type="binding site" evidence="7">
    <location>
        <position position="336"/>
    </location>
    <ligand>
        <name>Zn(2+)</name>
        <dbReference type="ChEBI" id="CHEBI:29105"/>
    </ligand>
</feature>
<dbReference type="Pfam" id="PF01702">
    <property type="entry name" value="TGT"/>
    <property type="match status" value="1"/>
</dbReference>
<organism evidence="9 10">
    <name type="scientific">Rubellimicrobium roseum</name>
    <dbReference type="NCBI Taxonomy" id="687525"/>
    <lineage>
        <taxon>Bacteria</taxon>
        <taxon>Pseudomonadati</taxon>
        <taxon>Pseudomonadota</taxon>
        <taxon>Alphaproteobacteria</taxon>
        <taxon>Rhodobacterales</taxon>
        <taxon>Roseobacteraceae</taxon>
        <taxon>Rubellimicrobium</taxon>
    </lineage>
</organism>
<evidence type="ECO:0000259" key="8">
    <source>
        <dbReference type="Pfam" id="PF01702"/>
    </source>
</evidence>
<dbReference type="Gene3D" id="3.20.20.105">
    <property type="entry name" value="Queuine tRNA-ribosyltransferase-like"/>
    <property type="match status" value="1"/>
</dbReference>
<feature type="region of interest" description="RNA binding" evidence="7">
    <location>
        <begin position="248"/>
        <end position="254"/>
    </location>
</feature>
<keyword evidence="3 7" id="KW-0808">Transferase</keyword>
<dbReference type="InterPro" id="IPR050076">
    <property type="entry name" value="ArchSynthase1/Queuine_TRR"/>
</dbReference>
<feature type="active site" description="Nucleophile" evidence="7">
    <location>
        <position position="267"/>
    </location>
</feature>
<evidence type="ECO:0000256" key="1">
    <source>
        <dbReference type="ARBA" id="ARBA00004691"/>
    </source>
</evidence>
<keyword evidence="10" id="KW-1185">Reference proteome</keyword>
<evidence type="ECO:0000256" key="7">
    <source>
        <dbReference type="HAMAP-Rule" id="MF_00168"/>
    </source>
</evidence>
<feature type="region of interest" description="RNA binding; important for wobble base 34 recognition" evidence="7">
    <location>
        <begin position="272"/>
        <end position="276"/>
    </location>
</feature>
<feature type="binding site" evidence="7">
    <location>
        <position position="217"/>
    </location>
    <ligand>
        <name>substrate</name>
    </ligand>
</feature>
<dbReference type="UniPathway" id="UPA00392"/>
<evidence type="ECO:0000256" key="2">
    <source>
        <dbReference type="ARBA" id="ARBA00022676"/>
    </source>
</evidence>
<dbReference type="NCBIfam" id="TIGR00449">
    <property type="entry name" value="tgt_general"/>
    <property type="match status" value="1"/>
</dbReference>
<evidence type="ECO:0000256" key="3">
    <source>
        <dbReference type="ARBA" id="ARBA00022679"/>
    </source>
</evidence>
<dbReference type="PANTHER" id="PTHR46499:SF1">
    <property type="entry name" value="QUEUINE TRNA-RIBOSYLTRANSFERASE"/>
    <property type="match status" value="1"/>
</dbReference>
<feature type="active site" description="Proton acceptor" evidence="7">
    <location>
        <position position="93"/>
    </location>
</feature>
<comment type="similarity">
    <text evidence="7">Belongs to the queuine tRNA-ribosyltransferase family.</text>
</comment>
<dbReference type="Proteomes" id="UP000305709">
    <property type="component" value="Unassembled WGS sequence"/>
</dbReference>
<dbReference type="HAMAP" id="MF_00168">
    <property type="entry name" value="Q_tRNA_Tgt"/>
    <property type="match status" value="1"/>
</dbReference>
<feature type="binding site" evidence="7">
    <location>
        <position position="305"/>
    </location>
    <ligand>
        <name>Zn(2+)</name>
        <dbReference type="ChEBI" id="CHEBI:29105"/>
    </ligand>
</feature>
<dbReference type="PANTHER" id="PTHR46499">
    <property type="entry name" value="QUEUINE TRNA-RIBOSYLTRANSFERASE"/>
    <property type="match status" value="1"/>
</dbReference>
<dbReference type="InterPro" id="IPR004803">
    <property type="entry name" value="TGT"/>
</dbReference>
<dbReference type="EMBL" id="VDFV01000003">
    <property type="protein sequence ID" value="TNC73798.1"/>
    <property type="molecule type" value="Genomic_DNA"/>
</dbReference>
<feature type="binding site" evidence="7">
    <location>
        <begin position="93"/>
        <end position="97"/>
    </location>
    <ligand>
        <name>substrate</name>
    </ligand>
</feature>
<gene>
    <name evidence="7 9" type="primary">tgt</name>
    <name evidence="9" type="ORF">FHG71_04800</name>
</gene>
<keyword evidence="5 7" id="KW-0671">Queuosine biosynthesis</keyword>
<dbReference type="RefSeq" id="WP_139080481.1">
    <property type="nucleotide sequence ID" value="NZ_VDFV01000003.1"/>
</dbReference>
<evidence type="ECO:0000313" key="10">
    <source>
        <dbReference type="Proteomes" id="UP000305709"/>
    </source>
</evidence>
<dbReference type="EC" id="2.4.2.29" evidence="7"/>
<evidence type="ECO:0000256" key="5">
    <source>
        <dbReference type="ARBA" id="ARBA00022785"/>
    </source>
</evidence>
<feature type="binding site" evidence="7">
    <location>
        <position position="147"/>
    </location>
    <ligand>
        <name>substrate</name>
    </ligand>
</feature>
<dbReference type="InterPro" id="IPR002616">
    <property type="entry name" value="tRNA_ribo_trans-like"/>
</dbReference>
<comment type="pathway">
    <text evidence="1 7">tRNA modification; tRNA-queuosine biosynthesis.</text>
</comment>
<dbReference type="GO" id="GO:0008479">
    <property type="term" value="F:tRNA-guanosine(34) queuine transglycosylase activity"/>
    <property type="evidence" value="ECO:0007669"/>
    <property type="project" value="UniProtKB-UniRule"/>
</dbReference>